<evidence type="ECO:0000313" key="7">
    <source>
        <dbReference type="EMBL" id="CAE4637478.1"/>
    </source>
</evidence>
<dbReference type="FunFam" id="3.40.50.300:FF:000011">
    <property type="entry name" value="Putative ABC transporter ATP-binding component"/>
    <property type="match status" value="1"/>
</dbReference>
<dbReference type="Pfam" id="PF12848">
    <property type="entry name" value="ABC_tran_Xtn"/>
    <property type="match status" value="1"/>
</dbReference>
<sequence length="674" mass="74598">MDGGKALVAPKVRVGWLQQTAVAGSTRSVREEAASQMTLIQNARRKMEDAEKAIADGNTSDAALQRLTEATEEFQNVGGYTQDQQIYTVLTGLGFAQNEFDASCTEFSGGWQMRIALAKLLLSNPTLLLLDEPSNHLDATARDWLATYLKNYDGTMILVSHDVSLLESSVNSIAEVVSGGASKMLLPFVSCTYSQYLKEKEIRASIALAEYERNVAEAAKLQAFVDRFGASATKASSAQSRVKQLEKMKREGKLDLPPSAEALMAKKMKPTLVLPEPPKSMGEELIVLEHSSIGYSAKEVLLKDVSLVISRGMKLVLRGPNGAGKSTLMGALRGTLDLIEGERIENEKLRLGVFTQDLAQELDVTSRAMDLVLSYAREGPHGDINISNNDARSVMGRLGLSGDKSLRKVGELSGGEKARVALSMFCLKASNVLMLDEPSNHLDVEWYVCCVCFLFCLLCLDFLVYLCIAIISWVNKHISYLFLSPQFNFFLNSSIEALSDALSDWGNKDGAIIVVSHDRSFCEAVGFTHVGTVKNGKVTIEERDLAPRDWEQYDIKSKSAMEGNVSRSINGSSGGSSSNSSVTTNDKELTPEEKEEQKLRRKMKYNAPKRISKLEELIEKAELKIANYDEEMMKFGDDVGKLVDINKKKEEEQERVMEYMEEWEELEMLLAEDD</sequence>
<evidence type="ECO:0000313" key="8">
    <source>
        <dbReference type="EMBL" id="CAE4637479.1"/>
    </source>
</evidence>
<dbReference type="InterPro" id="IPR050611">
    <property type="entry name" value="ABCF"/>
</dbReference>
<feature type="coiled-coil region" evidence="4">
    <location>
        <begin position="33"/>
        <end position="60"/>
    </location>
</feature>
<dbReference type="PANTHER" id="PTHR19211">
    <property type="entry name" value="ATP-BINDING TRANSPORT PROTEIN-RELATED"/>
    <property type="match status" value="1"/>
</dbReference>
<evidence type="ECO:0000256" key="2">
    <source>
        <dbReference type="ARBA" id="ARBA00022741"/>
    </source>
</evidence>
<reference evidence="8" key="1">
    <citation type="submission" date="2021-01" db="EMBL/GenBank/DDBJ databases">
        <authorList>
            <person name="Corre E."/>
            <person name="Pelletier E."/>
            <person name="Niang G."/>
            <person name="Scheremetjew M."/>
            <person name="Finn R."/>
            <person name="Kale V."/>
            <person name="Holt S."/>
            <person name="Cochrane G."/>
            <person name="Meng A."/>
            <person name="Brown T."/>
            <person name="Cohen L."/>
        </authorList>
    </citation>
    <scope>NUCLEOTIDE SEQUENCE</scope>
    <source>
        <strain evidence="8">GSO104</strain>
    </source>
</reference>
<proteinExistence type="predicted"/>
<dbReference type="InterPro" id="IPR017871">
    <property type="entry name" value="ABC_transporter-like_CS"/>
</dbReference>
<evidence type="ECO:0000259" key="6">
    <source>
        <dbReference type="PROSITE" id="PS50893"/>
    </source>
</evidence>
<dbReference type="InterPro" id="IPR032524">
    <property type="entry name" value="ABC_tran_C"/>
</dbReference>
<dbReference type="Gene3D" id="3.40.50.300">
    <property type="entry name" value="P-loop containing nucleotide triphosphate hydrolases"/>
    <property type="match status" value="2"/>
</dbReference>
<dbReference type="EMBL" id="HBNS01039596">
    <property type="protein sequence ID" value="CAE4637479.1"/>
    <property type="molecule type" value="Transcribed_RNA"/>
</dbReference>
<keyword evidence="3" id="KW-0067">ATP-binding</keyword>
<dbReference type="PANTHER" id="PTHR19211:SF133">
    <property type="entry name" value="ABC TRANSPORTER FAMILY PROTEIN"/>
    <property type="match status" value="1"/>
</dbReference>
<gene>
    <name evidence="7" type="ORF">DBRI00130_LOCUS30839</name>
    <name evidence="8" type="ORF">DBRI00130_LOCUS30840</name>
</gene>
<dbReference type="SUPFAM" id="SSF52540">
    <property type="entry name" value="P-loop containing nucleoside triphosphate hydrolases"/>
    <property type="match status" value="2"/>
</dbReference>
<evidence type="ECO:0000256" key="1">
    <source>
        <dbReference type="ARBA" id="ARBA00022737"/>
    </source>
</evidence>
<dbReference type="GO" id="GO:0005524">
    <property type="term" value="F:ATP binding"/>
    <property type="evidence" value="ECO:0007669"/>
    <property type="project" value="UniProtKB-KW"/>
</dbReference>
<name>A0A6V2KQN6_9STRA</name>
<accession>A0A6V2KQN6</accession>
<feature type="compositionally biased region" description="Basic and acidic residues" evidence="5">
    <location>
        <begin position="585"/>
        <end position="598"/>
    </location>
</feature>
<dbReference type="Pfam" id="PF00005">
    <property type="entry name" value="ABC_tran"/>
    <property type="match status" value="2"/>
</dbReference>
<dbReference type="EMBL" id="HBNS01039595">
    <property type="protein sequence ID" value="CAE4637478.1"/>
    <property type="molecule type" value="Transcribed_RNA"/>
</dbReference>
<keyword evidence="4" id="KW-0175">Coiled coil</keyword>
<feature type="region of interest" description="Disordered" evidence="5">
    <location>
        <begin position="561"/>
        <end position="602"/>
    </location>
</feature>
<keyword evidence="1" id="KW-0677">Repeat</keyword>
<feature type="domain" description="ABC transporter" evidence="6">
    <location>
        <begin position="286"/>
        <end position="517"/>
    </location>
</feature>
<dbReference type="InterPro" id="IPR003439">
    <property type="entry name" value="ABC_transporter-like_ATP-bd"/>
</dbReference>
<evidence type="ECO:0000256" key="4">
    <source>
        <dbReference type="SAM" id="Coils"/>
    </source>
</evidence>
<protein>
    <recommendedName>
        <fullName evidence="6">ABC transporter domain-containing protein</fullName>
    </recommendedName>
</protein>
<feature type="compositionally biased region" description="Low complexity" evidence="5">
    <location>
        <begin position="563"/>
        <end position="584"/>
    </location>
</feature>
<feature type="coiled-coil region" evidence="4">
    <location>
        <begin position="611"/>
        <end position="669"/>
    </location>
</feature>
<dbReference type="Pfam" id="PF16326">
    <property type="entry name" value="ABC_tran_CTD"/>
    <property type="match status" value="1"/>
</dbReference>
<evidence type="ECO:0000256" key="3">
    <source>
        <dbReference type="ARBA" id="ARBA00022840"/>
    </source>
</evidence>
<dbReference type="InterPro" id="IPR027417">
    <property type="entry name" value="P-loop_NTPase"/>
</dbReference>
<dbReference type="InterPro" id="IPR032781">
    <property type="entry name" value="ABC_tran_Xtn"/>
</dbReference>
<keyword evidence="2" id="KW-0547">Nucleotide-binding</keyword>
<organism evidence="8">
    <name type="scientific">Ditylum brightwellii</name>
    <dbReference type="NCBI Taxonomy" id="49249"/>
    <lineage>
        <taxon>Eukaryota</taxon>
        <taxon>Sar</taxon>
        <taxon>Stramenopiles</taxon>
        <taxon>Ochrophyta</taxon>
        <taxon>Bacillariophyta</taxon>
        <taxon>Mediophyceae</taxon>
        <taxon>Lithodesmiophycidae</taxon>
        <taxon>Lithodesmiales</taxon>
        <taxon>Lithodesmiaceae</taxon>
        <taxon>Ditylum</taxon>
    </lineage>
</organism>
<dbReference type="GO" id="GO:0003677">
    <property type="term" value="F:DNA binding"/>
    <property type="evidence" value="ECO:0007669"/>
    <property type="project" value="InterPro"/>
</dbReference>
<dbReference type="AlphaFoldDB" id="A0A6V2KQN6"/>
<evidence type="ECO:0000256" key="5">
    <source>
        <dbReference type="SAM" id="MobiDB-lite"/>
    </source>
</evidence>
<dbReference type="PROSITE" id="PS00211">
    <property type="entry name" value="ABC_TRANSPORTER_1"/>
    <property type="match status" value="1"/>
</dbReference>
<dbReference type="PROSITE" id="PS50893">
    <property type="entry name" value="ABC_TRANSPORTER_2"/>
    <property type="match status" value="1"/>
</dbReference>
<dbReference type="GO" id="GO:0016887">
    <property type="term" value="F:ATP hydrolysis activity"/>
    <property type="evidence" value="ECO:0007669"/>
    <property type="project" value="InterPro"/>
</dbReference>